<reference evidence="2" key="1">
    <citation type="submission" date="2014-11" db="EMBL/GenBank/DDBJ databases">
        <title>Draft genome sequence of Hydrogenophaga intermedia S1.</title>
        <authorList>
            <person name="Gan H.M."/>
            <person name="Chew T.H."/>
            <person name="Stolz A."/>
        </authorList>
    </citation>
    <scope>NUCLEOTIDE SEQUENCE [LARGE SCALE GENOMIC DNA]</scope>
    <source>
        <strain evidence="2">S1</strain>
    </source>
</reference>
<dbReference type="RefSeq" id="WP_035620000.1">
    <property type="nucleotide sequence ID" value="NZ_CCAE010000001.1"/>
</dbReference>
<dbReference type="AlphaFoldDB" id="A0A1L1P969"/>
<evidence type="ECO:0000313" key="1">
    <source>
        <dbReference type="EMBL" id="CDN85780.1"/>
    </source>
</evidence>
<dbReference type="Proteomes" id="UP000028878">
    <property type="component" value="Unassembled WGS sequence"/>
</dbReference>
<evidence type="ECO:0000313" key="2">
    <source>
        <dbReference type="Proteomes" id="UP000028878"/>
    </source>
</evidence>
<name>A0A1L1P969_HYDIT</name>
<keyword evidence="2" id="KW-1185">Reference proteome</keyword>
<proteinExistence type="predicted"/>
<gene>
    <name evidence="1" type="ORF">BN948_00173</name>
</gene>
<protein>
    <submittedName>
        <fullName evidence="1">Uncharacterized protein</fullName>
    </submittedName>
</protein>
<dbReference type="EMBL" id="CCAE010000001">
    <property type="protein sequence ID" value="CDN85780.1"/>
    <property type="molecule type" value="Genomic_DNA"/>
</dbReference>
<organism evidence="1 2">
    <name type="scientific">Hydrogenophaga intermedia</name>
    <dbReference type="NCBI Taxonomy" id="65786"/>
    <lineage>
        <taxon>Bacteria</taxon>
        <taxon>Pseudomonadati</taxon>
        <taxon>Pseudomonadota</taxon>
        <taxon>Betaproteobacteria</taxon>
        <taxon>Burkholderiales</taxon>
        <taxon>Comamonadaceae</taxon>
        <taxon>Hydrogenophaga</taxon>
    </lineage>
</organism>
<accession>A0A1L1P969</accession>
<sequence length="81" mass="9158">MTITELIAKLEAVRAEHGDCRVLTSNGPYGYQDDLQLDHGLHIDCGEYVGWRSPDEIAGFRQPEQFADETAEYCVRILGWS</sequence>